<feature type="region of interest" description="Disordered" evidence="1">
    <location>
        <begin position="154"/>
        <end position="177"/>
    </location>
</feature>
<gene>
    <name evidence="3" type="ORF">C6Y53_14200</name>
</gene>
<evidence type="ECO:0000256" key="2">
    <source>
        <dbReference type="SAM" id="SignalP"/>
    </source>
</evidence>
<evidence type="ECO:0008006" key="5">
    <source>
        <dbReference type="Google" id="ProtNLM"/>
    </source>
</evidence>
<feature type="chain" id="PRO_5015583739" description="YHS domain-containing protein" evidence="2">
    <location>
        <begin position="26"/>
        <end position="177"/>
    </location>
</feature>
<dbReference type="RefSeq" id="WP_106473042.1">
    <property type="nucleotide sequence ID" value="NZ_CP027665.1"/>
</dbReference>
<reference evidence="4" key="1">
    <citation type="submission" date="2018-03" db="EMBL/GenBank/DDBJ databases">
        <title>Genomic analysis of the strain SH-1 isolated from shrimp intestine.</title>
        <authorList>
            <person name="Kim Y.-S."/>
            <person name="Kim S.-E."/>
            <person name="Kim K.-H."/>
        </authorList>
    </citation>
    <scope>NUCLEOTIDE SEQUENCE [LARGE SCALE GENOMIC DNA]</scope>
    <source>
        <strain evidence="4">SH-1</strain>
    </source>
</reference>
<evidence type="ECO:0000313" key="4">
    <source>
        <dbReference type="Proteomes" id="UP000237655"/>
    </source>
</evidence>
<sequence length="177" mass="18562">MTRFALAIAAAATAFTVLNSLPARAGDQYVDSTGFAVSGHDVVAYFDLEQAPVGQAQPAAVPGRADITAEWNGATFAFASEANRDRFVASPGQYAPQYDGHCAYGVSKGGKVPGNPNLWRIVDGKLFLNITETVVGFWEEDIPGNISTAEGNWPGIEAAPASENPIPNYSSDAPVAD</sequence>
<dbReference type="KEGG" id="thas:C6Y53_14200"/>
<evidence type="ECO:0000256" key="1">
    <source>
        <dbReference type="SAM" id="MobiDB-lite"/>
    </source>
</evidence>
<keyword evidence="2" id="KW-0732">Signal</keyword>
<dbReference type="Proteomes" id="UP000237655">
    <property type="component" value="Chromosome"/>
</dbReference>
<keyword evidence="4" id="KW-1185">Reference proteome</keyword>
<dbReference type="EMBL" id="CP027665">
    <property type="protein sequence ID" value="AVO38731.1"/>
    <property type="molecule type" value="Genomic_DNA"/>
</dbReference>
<organism evidence="3 4">
    <name type="scientific">Pukyongiella litopenaei</name>
    <dbReference type="NCBI Taxonomy" id="2605946"/>
    <lineage>
        <taxon>Bacteria</taxon>
        <taxon>Pseudomonadati</taxon>
        <taxon>Pseudomonadota</taxon>
        <taxon>Alphaproteobacteria</taxon>
        <taxon>Rhodobacterales</taxon>
        <taxon>Paracoccaceae</taxon>
        <taxon>Pukyongiella</taxon>
    </lineage>
</organism>
<name>A0A2S0MSL8_9RHOB</name>
<accession>A0A2S0MSL8</accession>
<protein>
    <recommendedName>
        <fullName evidence="5">YHS domain-containing protein</fullName>
    </recommendedName>
</protein>
<dbReference type="NCBIfam" id="NF041384">
    <property type="entry name" value="YHS_seleno_dom"/>
    <property type="match status" value="1"/>
</dbReference>
<evidence type="ECO:0000313" key="3">
    <source>
        <dbReference type="EMBL" id="AVO38731.1"/>
    </source>
</evidence>
<proteinExistence type="predicted"/>
<feature type="signal peptide" evidence="2">
    <location>
        <begin position="1"/>
        <end position="25"/>
    </location>
</feature>
<dbReference type="AlphaFoldDB" id="A0A2S0MSL8"/>